<dbReference type="InParanoid" id="D8S7D6"/>
<evidence type="ECO:0000259" key="2">
    <source>
        <dbReference type="PROSITE" id="PS50235"/>
    </source>
</evidence>
<dbReference type="InterPro" id="IPR050185">
    <property type="entry name" value="Ub_carboxyl-term_hydrolase"/>
</dbReference>
<dbReference type="SUPFAM" id="SSF54001">
    <property type="entry name" value="Cysteine proteinases"/>
    <property type="match status" value="1"/>
</dbReference>
<accession>D8S7D6</accession>
<organism evidence="4">
    <name type="scientific">Selaginella moellendorffii</name>
    <name type="common">Spikemoss</name>
    <dbReference type="NCBI Taxonomy" id="88036"/>
    <lineage>
        <taxon>Eukaryota</taxon>
        <taxon>Viridiplantae</taxon>
        <taxon>Streptophyta</taxon>
        <taxon>Embryophyta</taxon>
        <taxon>Tracheophyta</taxon>
        <taxon>Lycopodiopsida</taxon>
        <taxon>Selaginellales</taxon>
        <taxon>Selaginellaceae</taxon>
        <taxon>Selaginella</taxon>
    </lineage>
</organism>
<dbReference type="Gene3D" id="3.90.70.10">
    <property type="entry name" value="Cysteine proteinases"/>
    <property type="match status" value="1"/>
</dbReference>
<dbReference type="STRING" id="88036.D8S7D6"/>
<reference evidence="3 4" key="1">
    <citation type="journal article" date="2011" name="Science">
        <title>The Selaginella genome identifies genetic changes associated with the evolution of vascular plants.</title>
        <authorList>
            <person name="Banks J.A."/>
            <person name="Nishiyama T."/>
            <person name="Hasebe M."/>
            <person name="Bowman J.L."/>
            <person name="Gribskov M."/>
            <person name="dePamphilis C."/>
            <person name="Albert V.A."/>
            <person name="Aono N."/>
            <person name="Aoyama T."/>
            <person name="Ambrose B.A."/>
            <person name="Ashton N.W."/>
            <person name="Axtell M.J."/>
            <person name="Barker E."/>
            <person name="Barker M.S."/>
            <person name="Bennetzen J.L."/>
            <person name="Bonawitz N.D."/>
            <person name="Chapple C."/>
            <person name="Cheng C."/>
            <person name="Correa L.G."/>
            <person name="Dacre M."/>
            <person name="DeBarry J."/>
            <person name="Dreyer I."/>
            <person name="Elias M."/>
            <person name="Engstrom E.M."/>
            <person name="Estelle M."/>
            <person name="Feng L."/>
            <person name="Finet C."/>
            <person name="Floyd S.K."/>
            <person name="Frommer W.B."/>
            <person name="Fujita T."/>
            <person name="Gramzow L."/>
            <person name="Gutensohn M."/>
            <person name="Harholt J."/>
            <person name="Hattori M."/>
            <person name="Heyl A."/>
            <person name="Hirai T."/>
            <person name="Hiwatashi Y."/>
            <person name="Ishikawa M."/>
            <person name="Iwata M."/>
            <person name="Karol K.G."/>
            <person name="Koehler B."/>
            <person name="Kolukisaoglu U."/>
            <person name="Kubo M."/>
            <person name="Kurata T."/>
            <person name="Lalonde S."/>
            <person name="Li K."/>
            <person name="Li Y."/>
            <person name="Litt A."/>
            <person name="Lyons E."/>
            <person name="Manning G."/>
            <person name="Maruyama T."/>
            <person name="Michael T.P."/>
            <person name="Mikami K."/>
            <person name="Miyazaki S."/>
            <person name="Morinaga S."/>
            <person name="Murata T."/>
            <person name="Mueller-Roeber B."/>
            <person name="Nelson D.R."/>
            <person name="Obara M."/>
            <person name="Oguri Y."/>
            <person name="Olmstead R.G."/>
            <person name="Onodera N."/>
            <person name="Petersen B.L."/>
            <person name="Pils B."/>
            <person name="Prigge M."/>
            <person name="Rensing S.A."/>
            <person name="Riano-Pachon D.M."/>
            <person name="Roberts A.W."/>
            <person name="Sato Y."/>
            <person name="Scheller H.V."/>
            <person name="Schulz B."/>
            <person name="Schulz C."/>
            <person name="Shakirov E.V."/>
            <person name="Shibagaki N."/>
            <person name="Shinohara N."/>
            <person name="Shippen D.E."/>
            <person name="Soerensen I."/>
            <person name="Sotooka R."/>
            <person name="Sugimoto N."/>
            <person name="Sugita M."/>
            <person name="Sumikawa N."/>
            <person name="Tanurdzic M."/>
            <person name="Theissen G."/>
            <person name="Ulvskov P."/>
            <person name="Wakazuki S."/>
            <person name="Weng J.K."/>
            <person name="Willats W.W."/>
            <person name="Wipf D."/>
            <person name="Wolf P.G."/>
            <person name="Yang L."/>
            <person name="Zimmer A.D."/>
            <person name="Zhu Q."/>
            <person name="Mitros T."/>
            <person name="Hellsten U."/>
            <person name="Loque D."/>
            <person name="Otillar R."/>
            <person name="Salamov A."/>
            <person name="Schmutz J."/>
            <person name="Shapiro H."/>
            <person name="Lindquist E."/>
            <person name="Lucas S."/>
            <person name="Rokhsar D."/>
            <person name="Grigoriev I.V."/>
        </authorList>
    </citation>
    <scope>NUCLEOTIDE SEQUENCE [LARGE SCALE GENOMIC DNA]</scope>
</reference>
<dbReference type="InterPro" id="IPR038765">
    <property type="entry name" value="Papain-like_cys_pep_sf"/>
</dbReference>
<evidence type="ECO:0000313" key="3">
    <source>
        <dbReference type="EMBL" id="EFJ19587.1"/>
    </source>
</evidence>
<gene>
    <name evidence="3" type="ORF">SELMODRAFT_2719</name>
</gene>
<evidence type="ECO:0000256" key="1">
    <source>
        <dbReference type="ARBA" id="ARBA00009085"/>
    </source>
</evidence>
<evidence type="ECO:0000313" key="4">
    <source>
        <dbReference type="Proteomes" id="UP000001514"/>
    </source>
</evidence>
<dbReference type="eggNOG" id="KOG1868">
    <property type="taxonomic scope" value="Eukaryota"/>
</dbReference>
<sequence length="350" mass="38761">LVGLMNEGNTCFLNSCLQCLAHTVPLSSAILGPFSELIQTKGAAARSRRDTASLSEMLAYSFRQLLKDLCGKPSYSTASASMLLQSLQGLSPQFAGNRQHDAQEAMRTIIDGLHEALNRKPPGRPKCPEPPPTTPEAEIADICWEHHKMWNNSLTISCLTGQLQSAIECSVCHRKSHCFDPFLDLSLPLSKSGGSDNFRTFGSSRSRMTIEDCLSAFVAPETLDPSNKYYCSGCKAPQISTKKLSIYRAPSVLVLHIKRFYGVEPRSYRKDDRPVVYPLNGLDLSSFMRHLSQQQATYDLYGVCSHFGSLGYGHYTATCRSVDNGWYCYNDSSVTSVQDPVDSSAYILFY</sequence>
<dbReference type="GO" id="GO:0004843">
    <property type="term" value="F:cysteine-type deubiquitinase activity"/>
    <property type="evidence" value="ECO:0007669"/>
    <property type="project" value="InterPro"/>
</dbReference>
<dbReference type="OMA" id="ECTDHYD"/>
<dbReference type="Pfam" id="PF00443">
    <property type="entry name" value="UCH"/>
    <property type="match status" value="1"/>
</dbReference>
<dbReference type="Proteomes" id="UP000001514">
    <property type="component" value="Unassembled WGS sequence"/>
</dbReference>
<dbReference type="PANTHER" id="PTHR21646">
    <property type="entry name" value="UBIQUITIN CARBOXYL-TERMINAL HYDROLASE"/>
    <property type="match status" value="1"/>
</dbReference>
<proteinExistence type="inferred from homology"/>
<dbReference type="PANTHER" id="PTHR21646:SF23">
    <property type="entry name" value="UBIQUITIN CARBOXYL-TERMINAL HYDROLASE USP2"/>
    <property type="match status" value="1"/>
</dbReference>
<dbReference type="PROSITE" id="PS00973">
    <property type="entry name" value="USP_2"/>
    <property type="match status" value="1"/>
</dbReference>
<name>D8S7D6_SELML</name>
<dbReference type="GO" id="GO:0016579">
    <property type="term" value="P:protein deubiquitination"/>
    <property type="evidence" value="ECO:0007669"/>
    <property type="project" value="InterPro"/>
</dbReference>
<comment type="similarity">
    <text evidence="1">Belongs to the peptidase C19 family.</text>
</comment>
<keyword evidence="4" id="KW-1185">Reference proteome</keyword>
<dbReference type="PROSITE" id="PS00972">
    <property type="entry name" value="USP_1"/>
    <property type="match status" value="1"/>
</dbReference>
<feature type="domain" description="USP" evidence="2">
    <location>
        <begin position="2"/>
        <end position="350"/>
    </location>
</feature>
<dbReference type="InterPro" id="IPR018200">
    <property type="entry name" value="USP_CS"/>
</dbReference>
<dbReference type="KEGG" id="smo:SELMODRAFT_2719"/>
<dbReference type="AlphaFoldDB" id="D8S7D6"/>
<dbReference type="HOGENOM" id="CLU_008279_1_0_1"/>
<dbReference type="CDD" id="cd02674">
    <property type="entry name" value="Peptidase_C19R"/>
    <property type="match status" value="1"/>
</dbReference>
<protein>
    <recommendedName>
        <fullName evidence="2">USP domain-containing protein</fullName>
    </recommendedName>
</protein>
<dbReference type="InterPro" id="IPR028889">
    <property type="entry name" value="USP"/>
</dbReference>
<dbReference type="PROSITE" id="PS50235">
    <property type="entry name" value="USP_3"/>
    <property type="match status" value="1"/>
</dbReference>
<dbReference type="InterPro" id="IPR001394">
    <property type="entry name" value="Peptidase_C19_UCH"/>
</dbReference>
<dbReference type="EMBL" id="GL377605">
    <property type="protein sequence ID" value="EFJ19587.1"/>
    <property type="molecule type" value="Genomic_DNA"/>
</dbReference>
<feature type="non-terminal residue" evidence="3">
    <location>
        <position position="1"/>
    </location>
</feature>
<feature type="non-terminal residue" evidence="3">
    <location>
        <position position="350"/>
    </location>
</feature>
<dbReference type="Gramene" id="EFJ19587">
    <property type="protein sequence ID" value="EFJ19587"/>
    <property type="gene ID" value="SELMODRAFT_2719"/>
</dbReference>